<dbReference type="Proteomes" id="UP000823674">
    <property type="component" value="Chromosome A08"/>
</dbReference>
<evidence type="ECO:0000313" key="1">
    <source>
        <dbReference type="EMBL" id="KAG5389807.1"/>
    </source>
</evidence>
<name>A0ABQ7LTB6_BRACM</name>
<protein>
    <submittedName>
        <fullName evidence="1">Uncharacterized protein</fullName>
    </submittedName>
</protein>
<gene>
    <name evidence="1" type="primary">A08g508700.1_BraROA</name>
    <name evidence="1" type="ORF">IGI04_031348</name>
</gene>
<proteinExistence type="predicted"/>
<keyword evidence="2" id="KW-1185">Reference proteome</keyword>
<reference evidence="1 2" key="1">
    <citation type="submission" date="2021-03" db="EMBL/GenBank/DDBJ databases">
        <authorList>
            <person name="King G.J."/>
            <person name="Bancroft I."/>
            <person name="Baten A."/>
            <person name="Bloomfield J."/>
            <person name="Borpatragohain P."/>
            <person name="He Z."/>
            <person name="Irish N."/>
            <person name="Irwin J."/>
            <person name="Liu K."/>
            <person name="Mauleon R.P."/>
            <person name="Moore J."/>
            <person name="Morris R."/>
            <person name="Ostergaard L."/>
            <person name="Wang B."/>
            <person name="Wells R."/>
        </authorList>
    </citation>
    <scope>NUCLEOTIDE SEQUENCE [LARGE SCALE GENOMIC DNA]</scope>
    <source>
        <strain evidence="1">R-o-18</strain>
        <tissue evidence="1">Leaf</tissue>
    </source>
</reference>
<sequence length="341" mass="38888">MKSTGKSPVSTNKSPMAVYINDVSPGPADCKRLDPSEVQIVSPNSKKLEASIMEVHCYKALHPYPFKHDDICSCMLHRGFTIAGTQTRFKLSQHRQLVLFSSKRLLIAASMQPARMEELETCFGDDNRFIAKHENQIKGCLLSHLFTHSTSISLQLCFLLRYGRWAFSADDMVLPSPSTSVEESLAYFISNGFDVWYMTTFLDSQVQARYGKYVKSSYLKRYLTMQLTELYEADKKALVLIMKSAQILDKIYCHSNTDSKDWPKEDADASKLDRLKWECLLIDKRTMDVKELVTLLAKNSNKPNLFFRSKTVPLLPPMCQRVSQETCGVVETMWTQDAELA</sequence>
<organism evidence="1 2">
    <name type="scientific">Brassica rapa subsp. trilocularis</name>
    <dbReference type="NCBI Taxonomy" id="1813537"/>
    <lineage>
        <taxon>Eukaryota</taxon>
        <taxon>Viridiplantae</taxon>
        <taxon>Streptophyta</taxon>
        <taxon>Embryophyta</taxon>
        <taxon>Tracheophyta</taxon>
        <taxon>Spermatophyta</taxon>
        <taxon>Magnoliopsida</taxon>
        <taxon>eudicotyledons</taxon>
        <taxon>Gunneridae</taxon>
        <taxon>Pentapetalae</taxon>
        <taxon>rosids</taxon>
        <taxon>malvids</taxon>
        <taxon>Brassicales</taxon>
        <taxon>Brassicaceae</taxon>
        <taxon>Brassiceae</taxon>
        <taxon>Brassica</taxon>
    </lineage>
</organism>
<evidence type="ECO:0000313" key="2">
    <source>
        <dbReference type="Proteomes" id="UP000823674"/>
    </source>
</evidence>
<comment type="caution">
    <text evidence="1">The sequence shown here is derived from an EMBL/GenBank/DDBJ whole genome shotgun (WGS) entry which is preliminary data.</text>
</comment>
<dbReference type="EMBL" id="JADBGQ010000007">
    <property type="protein sequence ID" value="KAG5389807.1"/>
    <property type="molecule type" value="Genomic_DNA"/>
</dbReference>
<accession>A0ABQ7LTB6</accession>